<protein>
    <submittedName>
        <fullName evidence="7">Prophage integrase IntA</fullName>
    </submittedName>
</protein>
<gene>
    <name evidence="7" type="primary">intA_4</name>
    <name evidence="7" type="ORF">CUZ56_01483</name>
</gene>
<name>A0A433SD72_9BURK</name>
<dbReference type="Pfam" id="PF22022">
    <property type="entry name" value="Phage_int_M"/>
    <property type="match status" value="1"/>
</dbReference>
<dbReference type="InterPro" id="IPR025166">
    <property type="entry name" value="Integrase_DNA_bind_dom"/>
</dbReference>
<dbReference type="InterPro" id="IPR038488">
    <property type="entry name" value="Integrase_DNA-bd_sf"/>
</dbReference>
<evidence type="ECO:0000256" key="3">
    <source>
        <dbReference type="ARBA" id="ARBA00023125"/>
    </source>
</evidence>
<keyword evidence="2" id="KW-0229">DNA integration</keyword>
<dbReference type="InterPro" id="IPR013762">
    <property type="entry name" value="Integrase-like_cat_sf"/>
</dbReference>
<dbReference type="Gene3D" id="1.10.443.10">
    <property type="entry name" value="Intergrase catalytic core"/>
    <property type="match status" value="1"/>
</dbReference>
<dbReference type="PANTHER" id="PTHR30629:SF2">
    <property type="entry name" value="PROPHAGE INTEGRASE INTS-RELATED"/>
    <property type="match status" value="1"/>
</dbReference>
<dbReference type="Gene3D" id="1.10.150.130">
    <property type="match status" value="1"/>
</dbReference>
<dbReference type="AlphaFoldDB" id="A0A433SD72"/>
<dbReference type="Pfam" id="PF13356">
    <property type="entry name" value="Arm-DNA-bind_3"/>
    <property type="match status" value="1"/>
</dbReference>
<keyword evidence="5" id="KW-0175">Coiled coil</keyword>
<dbReference type="SUPFAM" id="SSF56349">
    <property type="entry name" value="DNA breaking-rejoining enzymes"/>
    <property type="match status" value="1"/>
</dbReference>
<evidence type="ECO:0000256" key="5">
    <source>
        <dbReference type="SAM" id="Coils"/>
    </source>
</evidence>
<keyword evidence="3" id="KW-0238">DNA-binding</keyword>
<dbReference type="InterPro" id="IPR010998">
    <property type="entry name" value="Integrase_recombinase_N"/>
</dbReference>
<feature type="domain" description="Tyr recombinase" evidence="6">
    <location>
        <begin position="237"/>
        <end position="434"/>
    </location>
</feature>
<comment type="caution">
    <text evidence="7">The sequence shown here is derived from an EMBL/GenBank/DDBJ whole genome shotgun (WGS) entry which is preliminary data.</text>
</comment>
<dbReference type="InterPro" id="IPR050808">
    <property type="entry name" value="Phage_Integrase"/>
</dbReference>
<evidence type="ECO:0000256" key="1">
    <source>
        <dbReference type="ARBA" id="ARBA00008857"/>
    </source>
</evidence>
<dbReference type="Gene3D" id="3.30.160.390">
    <property type="entry name" value="Integrase, DNA-binding domain"/>
    <property type="match status" value="1"/>
</dbReference>
<keyword evidence="4" id="KW-0233">DNA recombination</keyword>
<dbReference type="Proteomes" id="UP000286947">
    <property type="component" value="Unassembled WGS sequence"/>
</dbReference>
<dbReference type="InterPro" id="IPR002104">
    <property type="entry name" value="Integrase_catalytic"/>
</dbReference>
<dbReference type="PANTHER" id="PTHR30629">
    <property type="entry name" value="PROPHAGE INTEGRASE"/>
    <property type="match status" value="1"/>
</dbReference>
<organism evidence="7 8">
    <name type="scientific">Saezia sanguinis</name>
    <dbReference type="NCBI Taxonomy" id="1965230"/>
    <lineage>
        <taxon>Bacteria</taxon>
        <taxon>Pseudomonadati</taxon>
        <taxon>Pseudomonadota</taxon>
        <taxon>Betaproteobacteria</taxon>
        <taxon>Burkholderiales</taxon>
        <taxon>Saeziaceae</taxon>
        <taxon>Saezia</taxon>
    </lineage>
</organism>
<dbReference type="RefSeq" id="WP_126979711.1">
    <property type="nucleotide sequence ID" value="NZ_PQSP01000003.1"/>
</dbReference>
<dbReference type="GO" id="GO:0006310">
    <property type="term" value="P:DNA recombination"/>
    <property type="evidence" value="ECO:0007669"/>
    <property type="project" value="UniProtKB-KW"/>
</dbReference>
<evidence type="ECO:0000256" key="4">
    <source>
        <dbReference type="ARBA" id="ARBA00023172"/>
    </source>
</evidence>
<evidence type="ECO:0000313" key="8">
    <source>
        <dbReference type="Proteomes" id="UP000286947"/>
    </source>
</evidence>
<dbReference type="Pfam" id="PF00589">
    <property type="entry name" value="Phage_integrase"/>
    <property type="match status" value="1"/>
</dbReference>
<feature type="coiled-coil region" evidence="5">
    <location>
        <begin position="103"/>
        <end position="132"/>
    </location>
</feature>
<dbReference type="InterPro" id="IPR011010">
    <property type="entry name" value="DNA_brk_join_enz"/>
</dbReference>
<dbReference type="InterPro" id="IPR053876">
    <property type="entry name" value="Phage_int_M"/>
</dbReference>
<accession>A0A433SD72</accession>
<evidence type="ECO:0000256" key="2">
    <source>
        <dbReference type="ARBA" id="ARBA00022908"/>
    </source>
</evidence>
<evidence type="ECO:0000313" key="7">
    <source>
        <dbReference type="EMBL" id="RUS66693.1"/>
    </source>
</evidence>
<comment type="similarity">
    <text evidence="1">Belongs to the 'phage' integrase family.</text>
</comment>
<dbReference type="EMBL" id="PQSP01000003">
    <property type="protein sequence ID" value="RUS66693.1"/>
    <property type="molecule type" value="Genomic_DNA"/>
</dbReference>
<dbReference type="GO" id="GO:0015074">
    <property type="term" value="P:DNA integration"/>
    <property type="evidence" value="ECO:0007669"/>
    <property type="project" value="UniProtKB-KW"/>
</dbReference>
<dbReference type="PROSITE" id="PS51898">
    <property type="entry name" value="TYR_RECOMBINASE"/>
    <property type="match status" value="1"/>
</dbReference>
<dbReference type="GO" id="GO:0003677">
    <property type="term" value="F:DNA binding"/>
    <property type="evidence" value="ECO:0007669"/>
    <property type="project" value="UniProtKB-KW"/>
</dbReference>
<dbReference type="CDD" id="cd00801">
    <property type="entry name" value="INT_P4_C"/>
    <property type="match status" value="1"/>
</dbReference>
<evidence type="ECO:0000259" key="6">
    <source>
        <dbReference type="PROSITE" id="PS51898"/>
    </source>
</evidence>
<sequence>MAEITERQLSTKPTDKDIWFNESAPKGHGRFLARITPAGERLFYFRYSDSSGKRVRLPLGTYSRTGTAGLTLKEARQRAMVLADLYVSGHTNLREYLETERVNSAVRQESERLRLEREKAEAEATAAAMAMRQTVRGLFEQWMEIDVAKHKDGGAEVRRMFEKDVLPYIGDCFVADVKKGDVVRVTDSLLARQVPRMAKRVFSLMRQMFRFAVDRDLIVFDPTAAIRKARTFGQDNERDRILDEDEIRLLVEKLPDAGLLVTTEIAVWIILATCCRIGELMNARWQYVNLYKRTWVIPADHSKNGKLHVIHLSDFAVSQFERLREINGTYEWCYPNAKKDGAVTPKSVTKQLGDRQCTNEEQRIKGRSKFYDALLLPNGKWTPHDLRRTGASMMTALGILPDVAERCLNHVEENKVKRTYQRYSYAKEIKEAWQMLGQELEKLVQAQP</sequence>
<reference evidence="7 8" key="1">
    <citation type="submission" date="2018-01" db="EMBL/GenBank/DDBJ databases">
        <title>Saezia sanguinis gen. nov., sp. nov., in the order Burkholderiales isolated from human blood.</title>
        <authorList>
            <person name="Medina-Pascual M.J."/>
            <person name="Valdezate S."/>
            <person name="Monzon S."/>
            <person name="Cuesta I."/>
            <person name="Carrasco G."/>
            <person name="Villalon P."/>
            <person name="Saez-Nieto J.A."/>
        </authorList>
    </citation>
    <scope>NUCLEOTIDE SEQUENCE [LARGE SCALE GENOMIC DNA]</scope>
    <source>
        <strain evidence="7 8">CNM695-12</strain>
    </source>
</reference>
<proteinExistence type="inferred from homology"/>
<keyword evidence="8" id="KW-1185">Reference proteome</keyword>
<dbReference type="OrthoDB" id="9775880at2"/>